<protein>
    <submittedName>
        <fullName evidence="3">Phage holin family protein</fullName>
    </submittedName>
</protein>
<gene>
    <name evidence="3" type="ORF">H8K33_14845</name>
</gene>
<comment type="caution">
    <text evidence="3">The sequence shown here is derived from an EMBL/GenBank/DDBJ whole genome shotgun (WGS) entry which is preliminary data.</text>
</comment>
<reference evidence="3 4" key="1">
    <citation type="submission" date="2020-08" db="EMBL/GenBank/DDBJ databases">
        <title>Novel species isolated from subtropical streams in China.</title>
        <authorList>
            <person name="Lu H."/>
        </authorList>
    </citation>
    <scope>NUCLEOTIDE SEQUENCE [LARGE SCALE GENOMIC DNA]</scope>
    <source>
        <strain evidence="3 4">KCTC 52442</strain>
    </source>
</reference>
<dbReference type="InterPro" id="IPR009937">
    <property type="entry name" value="Phage_holin_3_6"/>
</dbReference>
<name>A0ABR6XTF5_9BURK</name>
<feature type="coiled-coil region" evidence="1">
    <location>
        <begin position="107"/>
        <end position="142"/>
    </location>
</feature>
<evidence type="ECO:0000256" key="1">
    <source>
        <dbReference type="SAM" id="Coils"/>
    </source>
</evidence>
<evidence type="ECO:0000313" key="3">
    <source>
        <dbReference type="EMBL" id="MBC3832785.1"/>
    </source>
</evidence>
<sequence length="145" mass="16008">MAITDSIVRLGTSLIETLHTRLELASVEIEEEFGRYAGYLLLSLLVLFCGIVSILLIILLVLILFWDSHRELALCGLIALFGVATLSIVLYLKSAIKNKPRLFSASLNELQNDLQTLRQSSANLAQDSIQAASKRNKSAEDNEGF</sequence>
<dbReference type="Pfam" id="PF07332">
    <property type="entry name" value="Phage_holin_3_6"/>
    <property type="match status" value="1"/>
</dbReference>
<feature type="transmembrane region" description="Helical" evidence="2">
    <location>
        <begin position="72"/>
        <end position="92"/>
    </location>
</feature>
<dbReference type="Proteomes" id="UP000643610">
    <property type="component" value="Unassembled WGS sequence"/>
</dbReference>
<feature type="transmembrane region" description="Helical" evidence="2">
    <location>
        <begin position="39"/>
        <end position="66"/>
    </location>
</feature>
<dbReference type="EMBL" id="JACOFU010000006">
    <property type="protein sequence ID" value="MBC3832785.1"/>
    <property type="molecule type" value="Genomic_DNA"/>
</dbReference>
<dbReference type="RefSeq" id="WP_186891832.1">
    <property type="nucleotide sequence ID" value="NZ_JACOFU010000006.1"/>
</dbReference>
<evidence type="ECO:0000313" key="4">
    <source>
        <dbReference type="Proteomes" id="UP000643610"/>
    </source>
</evidence>
<keyword evidence="4" id="KW-1185">Reference proteome</keyword>
<keyword evidence="1" id="KW-0175">Coiled coil</keyword>
<evidence type="ECO:0000256" key="2">
    <source>
        <dbReference type="SAM" id="Phobius"/>
    </source>
</evidence>
<proteinExistence type="predicted"/>
<organism evidence="3 4">
    <name type="scientific">Undibacterium amnicola</name>
    <dbReference type="NCBI Taxonomy" id="1834038"/>
    <lineage>
        <taxon>Bacteria</taxon>
        <taxon>Pseudomonadati</taxon>
        <taxon>Pseudomonadota</taxon>
        <taxon>Betaproteobacteria</taxon>
        <taxon>Burkholderiales</taxon>
        <taxon>Oxalobacteraceae</taxon>
        <taxon>Undibacterium</taxon>
    </lineage>
</organism>
<keyword evidence="2" id="KW-1133">Transmembrane helix</keyword>
<keyword evidence="2" id="KW-0812">Transmembrane</keyword>
<keyword evidence="2" id="KW-0472">Membrane</keyword>
<accession>A0ABR6XTF5</accession>